<feature type="domain" description="U-box" evidence="8">
    <location>
        <begin position="26"/>
        <end position="100"/>
    </location>
</feature>
<reference evidence="9" key="1">
    <citation type="journal article" date="2017" name="Nature">
        <title>The genome of Chenopodium quinoa.</title>
        <authorList>
            <person name="Jarvis D.E."/>
            <person name="Ho Y.S."/>
            <person name="Lightfoot D.J."/>
            <person name="Schmoeckel S.M."/>
            <person name="Li B."/>
            <person name="Borm T.J.A."/>
            <person name="Ohyanagi H."/>
            <person name="Mineta K."/>
            <person name="Michell C.T."/>
            <person name="Saber N."/>
            <person name="Kharbatia N.M."/>
            <person name="Rupper R.R."/>
            <person name="Sharp A.R."/>
            <person name="Dally N."/>
            <person name="Boughton B.A."/>
            <person name="Woo Y.H."/>
            <person name="Gao G."/>
            <person name="Schijlen E.G.W.M."/>
            <person name="Guo X."/>
            <person name="Momin A.A."/>
            <person name="Negrao S."/>
            <person name="Al-Babili S."/>
            <person name="Gehring C."/>
            <person name="Roessner U."/>
            <person name="Jung C."/>
            <person name="Murphy K."/>
            <person name="Arold S.T."/>
            <person name="Gojobori T."/>
            <person name="van der Linden C.G."/>
            <person name="van Loo E.N."/>
            <person name="Jellen E.N."/>
            <person name="Maughan P.J."/>
            <person name="Tester M."/>
        </authorList>
    </citation>
    <scope>NUCLEOTIDE SEQUENCE [LARGE SCALE GENOMIC DNA]</scope>
    <source>
        <strain evidence="9">cv. PI 614886</strain>
    </source>
</reference>
<gene>
    <name evidence="9" type="primary">LOC110700458</name>
</gene>
<name>A0A803L8U2_CHEQI</name>
<dbReference type="UniPathway" id="UPA00143"/>
<comment type="catalytic activity">
    <reaction evidence="1">
        <text>S-ubiquitinyl-[E2 ubiquitin-conjugating enzyme]-L-cysteine + [acceptor protein]-L-lysine = [E2 ubiquitin-conjugating enzyme]-L-cysteine + N(6)-ubiquitinyl-[acceptor protein]-L-lysine.</text>
        <dbReference type="EC" id="2.3.2.27"/>
    </reaction>
</comment>
<evidence type="ECO:0000256" key="2">
    <source>
        <dbReference type="ARBA" id="ARBA00004906"/>
    </source>
</evidence>
<dbReference type="EC" id="2.3.2.27" evidence="3"/>
<dbReference type="PROSITE" id="PS50176">
    <property type="entry name" value="ARM_REPEAT"/>
    <property type="match status" value="1"/>
</dbReference>
<keyword evidence="5" id="KW-0677">Repeat</keyword>
<dbReference type="EnsemblPlants" id="AUR62008281-RA">
    <property type="protein sequence ID" value="AUR62008281-RA:cds"/>
    <property type="gene ID" value="AUR62008281"/>
</dbReference>
<keyword evidence="4" id="KW-0808">Transferase</keyword>
<dbReference type="SUPFAM" id="SSF57850">
    <property type="entry name" value="RING/U-box"/>
    <property type="match status" value="1"/>
</dbReference>
<sequence>MGGKGNGKFLKLKFSFHRNSPSRSSTPPPEYICPICNSLFSDPVVVGSGHTVDRLCAEVCETHNYKPEFPDKTRPDFSTKIPNLALRSAIPAWCSKNGVALPQENDKVAIEKIVKEMIEKEERENDLIRPSERFLIESVKDKADPDASHAVTELTHRVNRFDSSTSSEESVIAAASPLTPLPFTTRPASCWSPFHTSSSETLVSDDAMNPNPSFDISDDEEFIAKFKSCDPYEQEQGAISLRKATRNDEEARKSACTPRLLLALGSLLFSSYEKVQINAIAALVNLSLEKTNKVKIVRSGIAPTVIQLLRGRLSEAQEHAAGLIFSLSLEEKNRTAIGVLGALPPLLNCLLRSESERTRSDAALALYNLSLDHSNRVKLVKQFNAVPPLLAVLRQEKESIAGRVLLVLYQLAASAEGKAAMLDGNAVAHLVWMLKKGKGEFESESTRENCVAALYALSHGSMRFKALAKEARVMEVLKEVEEDGSERAKEKARRIMVVLKVGESIDWEAILESDGGGGGLSRARNRVGDGPGCGKTAEF</sequence>
<evidence type="ECO:0000313" key="9">
    <source>
        <dbReference type="EnsemblPlants" id="AUR62008281-RA:cds"/>
    </source>
</evidence>
<dbReference type="GO" id="GO:0061630">
    <property type="term" value="F:ubiquitin protein ligase activity"/>
    <property type="evidence" value="ECO:0007669"/>
    <property type="project" value="UniProtKB-EC"/>
</dbReference>
<dbReference type="SUPFAM" id="SSF48371">
    <property type="entry name" value="ARM repeat"/>
    <property type="match status" value="1"/>
</dbReference>
<dbReference type="PROSITE" id="PS51698">
    <property type="entry name" value="U_BOX"/>
    <property type="match status" value="1"/>
</dbReference>
<dbReference type="Pfam" id="PF04564">
    <property type="entry name" value="U-box"/>
    <property type="match status" value="1"/>
</dbReference>
<dbReference type="OrthoDB" id="7537227at2759"/>
<dbReference type="PANTHER" id="PTHR23315">
    <property type="entry name" value="U BOX DOMAIN-CONTAINING"/>
    <property type="match status" value="1"/>
</dbReference>
<dbReference type="GO" id="GO:0016567">
    <property type="term" value="P:protein ubiquitination"/>
    <property type="evidence" value="ECO:0007669"/>
    <property type="project" value="UniProtKB-UniPathway"/>
</dbReference>
<dbReference type="Gene3D" id="1.25.10.10">
    <property type="entry name" value="Leucine-rich Repeat Variant"/>
    <property type="match status" value="1"/>
</dbReference>
<dbReference type="RefSeq" id="XP_021733691.1">
    <property type="nucleotide sequence ID" value="XM_021877999.1"/>
</dbReference>
<proteinExistence type="predicted"/>
<evidence type="ECO:0000256" key="1">
    <source>
        <dbReference type="ARBA" id="ARBA00000900"/>
    </source>
</evidence>
<evidence type="ECO:0000256" key="3">
    <source>
        <dbReference type="ARBA" id="ARBA00012483"/>
    </source>
</evidence>
<dbReference type="Gramene" id="AUR62008281-RA">
    <property type="protein sequence ID" value="AUR62008281-RA:cds"/>
    <property type="gene ID" value="AUR62008281"/>
</dbReference>
<dbReference type="Proteomes" id="UP000596660">
    <property type="component" value="Unplaced"/>
</dbReference>
<evidence type="ECO:0000256" key="4">
    <source>
        <dbReference type="ARBA" id="ARBA00022679"/>
    </source>
</evidence>
<evidence type="ECO:0000256" key="7">
    <source>
        <dbReference type="PROSITE-ProRule" id="PRU00259"/>
    </source>
</evidence>
<dbReference type="InterPro" id="IPR011989">
    <property type="entry name" value="ARM-like"/>
</dbReference>
<dbReference type="InterPro" id="IPR016024">
    <property type="entry name" value="ARM-type_fold"/>
</dbReference>
<dbReference type="AlphaFoldDB" id="A0A803L8U2"/>
<dbReference type="PANTHER" id="PTHR23315:SF276">
    <property type="entry name" value="U-BOX DOMAIN-CONTAINING PROTEIN 38"/>
    <property type="match status" value="1"/>
</dbReference>
<evidence type="ECO:0000256" key="5">
    <source>
        <dbReference type="ARBA" id="ARBA00022737"/>
    </source>
</evidence>
<dbReference type="InterPro" id="IPR013083">
    <property type="entry name" value="Znf_RING/FYVE/PHD"/>
</dbReference>
<dbReference type="InterPro" id="IPR000225">
    <property type="entry name" value="Armadillo"/>
</dbReference>
<evidence type="ECO:0000256" key="6">
    <source>
        <dbReference type="ARBA" id="ARBA00022786"/>
    </source>
</evidence>
<dbReference type="Pfam" id="PF00514">
    <property type="entry name" value="Arm"/>
    <property type="match status" value="1"/>
</dbReference>
<dbReference type="Gene3D" id="3.30.40.10">
    <property type="entry name" value="Zinc/RING finger domain, C3HC4 (zinc finger)"/>
    <property type="match status" value="1"/>
</dbReference>
<dbReference type="SMART" id="SM00185">
    <property type="entry name" value="ARM"/>
    <property type="match status" value="5"/>
</dbReference>
<organism evidence="9 10">
    <name type="scientific">Chenopodium quinoa</name>
    <name type="common">Quinoa</name>
    <dbReference type="NCBI Taxonomy" id="63459"/>
    <lineage>
        <taxon>Eukaryota</taxon>
        <taxon>Viridiplantae</taxon>
        <taxon>Streptophyta</taxon>
        <taxon>Embryophyta</taxon>
        <taxon>Tracheophyta</taxon>
        <taxon>Spermatophyta</taxon>
        <taxon>Magnoliopsida</taxon>
        <taxon>eudicotyledons</taxon>
        <taxon>Gunneridae</taxon>
        <taxon>Pentapetalae</taxon>
        <taxon>Caryophyllales</taxon>
        <taxon>Chenopodiaceae</taxon>
        <taxon>Chenopodioideae</taxon>
        <taxon>Atripliceae</taxon>
        <taxon>Chenopodium</taxon>
    </lineage>
</organism>
<protein>
    <recommendedName>
        <fullName evidence="3">RING-type E3 ubiquitin transferase</fullName>
        <ecNumber evidence="3">2.3.2.27</ecNumber>
    </recommendedName>
</protein>
<accession>A0A803L8U2</accession>
<reference evidence="9" key="2">
    <citation type="submission" date="2021-03" db="UniProtKB">
        <authorList>
            <consortium name="EnsemblPlants"/>
        </authorList>
    </citation>
    <scope>IDENTIFICATION</scope>
</reference>
<dbReference type="InterPro" id="IPR003613">
    <property type="entry name" value="Ubox_domain"/>
</dbReference>
<evidence type="ECO:0000259" key="8">
    <source>
        <dbReference type="PROSITE" id="PS51698"/>
    </source>
</evidence>
<feature type="repeat" description="ARM" evidence="7">
    <location>
        <begin position="341"/>
        <end position="382"/>
    </location>
</feature>
<evidence type="ECO:0000313" key="10">
    <source>
        <dbReference type="Proteomes" id="UP000596660"/>
    </source>
</evidence>
<dbReference type="GeneID" id="110700458"/>
<dbReference type="SMART" id="SM00504">
    <property type="entry name" value="Ubox"/>
    <property type="match status" value="1"/>
</dbReference>
<dbReference type="OMA" id="CRNDESN"/>
<keyword evidence="10" id="KW-1185">Reference proteome</keyword>
<dbReference type="KEGG" id="cqi:110700458"/>
<keyword evidence="6" id="KW-0833">Ubl conjugation pathway</keyword>
<comment type="pathway">
    <text evidence="2">Protein modification; protein ubiquitination.</text>
</comment>